<dbReference type="Proteomes" id="UP000198972">
    <property type="component" value="Unassembled WGS sequence"/>
</dbReference>
<organism evidence="1 2">
    <name type="scientific">Fontibacillus panacisegetis</name>
    <dbReference type="NCBI Taxonomy" id="670482"/>
    <lineage>
        <taxon>Bacteria</taxon>
        <taxon>Bacillati</taxon>
        <taxon>Bacillota</taxon>
        <taxon>Bacilli</taxon>
        <taxon>Bacillales</taxon>
        <taxon>Paenibacillaceae</taxon>
        <taxon>Fontibacillus</taxon>
    </lineage>
</organism>
<keyword evidence="2" id="KW-1185">Reference proteome</keyword>
<reference evidence="1 2" key="1">
    <citation type="submission" date="2016-10" db="EMBL/GenBank/DDBJ databases">
        <authorList>
            <person name="de Groot N.N."/>
        </authorList>
    </citation>
    <scope>NUCLEOTIDE SEQUENCE [LARGE SCALE GENOMIC DNA]</scope>
    <source>
        <strain evidence="1 2">DSM 28129</strain>
    </source>
</reference>
<evidence type="ECO:0000313" key="1">
    <source>
        <dbReference type="EMBL" id="SDF75797.1"/>
    </source>
</evidence>
<sequence>MIIRVMTMSYRPSIDNVTKAASNDKDGLYEFIVKLVDGTECRVFYHRFPEWRLTNISRLQKTPCPVCRKDFICKCMDSFTGEFERQMSDEQWFDKALAE</sequence>
<protein>
    <submittedName>
        <fullName evidence="1">Uncharacterized protein</fullName>
    </submittedName>
</protein>
<gene>
    <name evidence="1" type="ORF">SAMN04488542_11677</name>
</gene>
<dbReference type="EMBL" id="FNBG01000016">
    <property type="protein sequence ID" value="SDF75797.1"/>
    <property type="molecule type" value="Genomic_DNA"/>
</dbReference>
<proteinExistence type="predicted"/>
<accession>A0A1G7NPE9</accession>
<evidence type="ECO:0000313" key="2">
    <source>
        <dbReference type="Proteomes" id="UP000198972"/>
    </source>
</evidence>
<name>A0A1G7NPE9_9BACL</name>
<dbReference type="AlphaFoldDB" id="A0A1G7NPE9"/>
<dbReference type="STRING" id="670482.SAMN04488542_11677"/>